<dbReference type="SUPFAM" id="SSF56281">
    <property type="entry name" value="Metallo-hydrolase/oxidoreductase"/>
    <property type="match status" value="1"/>
</dbReference>
<gene>
    <name evidence="1" type="ORF">K8V06_05970</name>
</gene>
<evidence type="ECO:0000313" key="2">
    <source>
        <dbReference type="Proteomes" id="UP000759256"/>
    </source>
</evidence>
<reference evidence="1" key="1">
    <citation type="journal article" date="2021" name="PeerJ">
        <title>Extensive microbial diversity within the chicken gut microbiome revealed by metagenomics and culture.</title>
        <authorList>
            <person name="Gilroy R."/>
            <person name="Ravi A."/>
            <person name="Getino M."/>
            <person name="Pursley I."/>
            <person name="Horton D.L."/>
            <person name="Alikhan N.F."/>
            <person name="Baker D."/>
            <person name="Gharbi K."/>
            <person name="Hall N."/>
            <person name="Watson M."/>
            <person name="Adriaenssens E.M."/>
            <person name="Foster-Nyarko E."/>
            <person name="Jarju S."/>
            <person name="Secka A."/>
            <person name="Antonio M."/>
            <person name="Oren A."/>
            <person name="Chaudhuri R.R."/>
            <person name="La Ragione R."/>
            <person name="Hildebrand F."/>
            <person name="Pallen M.J."/>
        </authorList>
    </citation>
    <scope>NUCLEOTIDE SEQUENCE</scope>
    <source>
        <strain evidence="1">CHK189-29639</strain>
    </source>
</reference>
<feature type="non-terminal residue" evidence="1">
    <location>
        <position position="1"/>
    </location>
</feature>
<dbReference type="Proteomes" id="UP000759256">
    <property type="component" value="Unassembled WGS sequence"/>
</dbReference>
<dbReference type="Gene3D" id="3.60.15.10">
    <property type="entry name" value="Ribonuclease Z/Hydroxyacylglutathione hydrolase-like"/>
    <property type="match status" value="1"/>
</dbReference>
<organism evidence="1 2">
    <name type="scientific">Ligilactobacillus salivarius</name>
    <dbReference type="NCBI Taxonomy" id="1624"/>
    <lineage>
        <taxon>Bacteria</taxon>
        <taxon>Bacillati</taxon>
        <taxon>Bacillota</taxon>
        <taxon>Bacilli</taxon>
        <taxon>Lactobacillales</taxon>
        <taxon>Lactobacillaceae</taxon>
        <taxon>Ligilactobacillus</taxon>
    </lineage>
</organism>
<protein>
    <submittedName>
        <fullName evidence="1">DNA internalization-related competence protein ComEC/Rec2</fullName>
    </submittedName>
</protein>
<dbReference type="PANTHER" id="PTHR30619:SF1">
    <property type="entry name" value="RECOMBINATION PROTEIN 2"/>
    <property type="match status" value="1"/>
</dbReference>
<evidence type="ECO:0000313" key="1">
    <source>
        <dbReference type="EMBL" id="HJG15668.1"/>
    </source>
</evidence>
<dbReference type="AlphaFoldDB" id="A0A921LK62"/>
<reference evidence="1" key="2">
    <citation type="submission" date="2021-09" db="EMBL/GenBank/DDBJ databases">
        <authorList>
            <person name="Gilroy R."/>
        </authorList>
    </citation>
    <scope>NUCLEOTIDE SEQUENCE</scope>
    <source>
        <strain evidence="1">CHK189-29639</strain>
    </source>
</reference>
<dbReference type="InterPro" id="IPR052159">
    <property type="entry name" value="Competence_DNA_uptake"/>
</dbReference>
<proteinExistence type="predicted"/>
<dbReference type="EMBL" id="DYVK01000058">
    <property type="protein sequence ID" value="HJG15668.1"/>
    <property type="molecule type" value="Genomic_DNA"/>
</dbReference>
<dbReference type="InterPro" id="IPR036866">
    <property type="entry name" value="RibonucZ/Hydroxyglut_hydro"/>
</dbReference>
<dbReference type="PANTHER" id="PTHR30619">
    <property type="entry name" value="DNA INTERNALIZATION/COMPETENCE PROTEIN COMEC/REC2"/>
    <property type="match status" value="1"/>
</dbReference>
<sequence>PDLRCDILKVGHHGSKTSTADQFVKILKPQYAIISVGLNNRYGHPNIETLRTLNANGIPYLMTSDKGMIKVVNVSKDKFFMSTKYGKILIRK</sequence>
<name>A0A921LK62_9LACO</name>
<comment type="caution">
    <text evidence="1">The sequence shown here is derived from an EMBL/GenBank/DDBJ whole genome shotgun (WGS) entry which is preliminary data.</text>
</comment>
<accession>A0A921LK62</accession>